<dbReference type="InterPro" id="IPR050808">
    <property type="entry name" value="Phage_Integrase"/>
</dbReference>
<protein>
    <submittedName>
        <fullName evidence="6">Tyrosine recombinase XerC</fullName>
    </submittedName>
</protein>
<dbReference type="EMBL" id="FWFN01000003">
    <property type="protein sequence ID" value="SLN34694.1"/>
    <property type="molecule type" value="Genomic_DNA"/>
</dbReference>
<keyword evidence="2" id="KW-0229">DNA integration</keyword>
<keyword evidence="7" id="KW-1185">Reference proteome</keyword>
<dbReference type="SUPFAM" id="SSF56349">
    <property type="entry name" value="DNA breaking-rejoining enzymes"/>
    <property type="match status" value="1"/>
</dbReference>
<name>A0A1X6YXP3_9RHOB</name>
<dbReference type="GO" id="GO:0015074">
    <property type="term" value="P:DNA integration"/>
    <property type="evidence" value="ECO:0007669"/>
    <property type="project" value="UniProtKB-KW"/>
</dbReference>
<evidence type="ECO:0000313" key="6">
    <source>
        <dbReference type="EMBL" id="SLN34694.1"/>
    </source>
</evidence>
<evidence type="ECO:0000256" key="1">
    <source>
        <dbReference type="ARBA" id="ARBA00008857"/>
    </source>
</evidence>
<evidence type="ECO:0000256" key="2">
    <source>
        <dbReference type="ARBA" id="ARBA00022908"/>
    </source>
</evidence>
<proteinExistence type="inferred from homology"/>
<evidence type="ECO:0000259" key="5">
    <source>
        <dbReference type="PROSITE" id="PS51898"/>
    </source>
</evidence>
<sequence length="359" mass="40038">MKVKFPGYVPERMKSGELRHRVRVEGNPRKRIRIPVGPDDPAFTEHYYAARAGQTVEQTPLKPVARHSLDELVRDYLIWLDAQVQAGNASSMTLKQRRSLFGKVCEMKDPEGERMGDLHHDLPPAGIHHIIDQWGEATAQADNSRKALSAAYKWAITRGRATRNPCAGIARVHRSRGGAVPWSSSDVRAFLDAHPEGTTARRWLFLAMFTACRISDARTLGRQHEVIRDGVVFLDWQPQKKGSAFVSVPIAPQLLAELRATDTEGPAYILSEHGRAYRSTAALHERVRRWVKAAGLENRSQHGLRKAMGEILAEAGATQHQIMAVMAHTQPATSAIYTHRADRRRMASAAMEAIKGFSL</sequence>
<dbReference type="InterPro" id="IPR002104">
    <property type="entry name" value="Integrase_catalytic"/>
</dbReference>
<dbReference type="PANTHER" id="PTHR30629:SF2">
    <property type="entry name" value="PROPHAGE INTEGRASE INTS-RELATED"/>
    <property type="match status" value="1"/>
</dbReference>
<dbReference type="RefSeq" id="WP_085887331.1">
    <property type="nucleotide sequence ID" value="NZ_FWFN01000003.1"/>
</dbReference>
<evidence type="ECO:0000313" key="7">
    <source>
        <dbReference type="Proteomes" id="UP000193963"/>
    </source>
</evidence>
<dbReference type="InterPro" id="IPR013762">
    <property type="entry name" value="Integrase-like_cat_sf"/>
</dbReference>
<dbReference type="InterPro" id="IPR011010">
    <property type="entry name" value="DNA_brk_join_enz"/>
</dbReference>
<dbReference type="Gene3D" id="1.10.443.10">
    <property type="entry name" value="Intergrase catalytic core"/>
    <property type="match status" value="1"/>
</dbReference>
<dbReference type="Gene3D" id="1.10.150.130">
    <property type="match status" value="1"/>
</dbReference>
<dbReference type="PANTHER" id="PTHR30629">
    <property type="entry name" value="PROPHAGE INTEGRASE"/>
    <property type="match status" value="1"/>
</dbReference>
<dbReference type="Pfam" id="PF00589">
    <property type="entry name" value="Phage_integrase"/>
    <property type="match status" value="1"/>
</dbReference>
<dbReference type="PROSITE" id="PS51898">
    <property type="entry name" value="TYR_RECOMBINASE"/>
    <property type="match status" value="1"/>
</dbReference>
<gene>
    <name evidence="6" type="primary">xerC_2</name>
    <name evidence="6" type="ORF">PSM7751_01432</name>
</gene>
<dbReference type="Proteomes" id="UP000193963">
    <property type="component" value="Unassembled WGS sequence"/>
</dbReference>
<keyword evidence="4" id="KW-0233">DNA recombination</keyword>
<reference evidence="6 7" key="1">
    <citation type="submission" date="2017-03" db="EMBL/GenBank/DDBJ databases">
        <authorList>
            <person name="Afonso C.L."/>
            <person name="Miller P.J."/>
            <person name="Scott M.A."/>
            <person name="Spackman E."/>
            <person name="Goraichik I."/>
            <person name="Dimitrov K.M."/>
            <person name="Suarez D.L."/>
            <person name="Swayne D.E."/>
        </authorList>
    </citation>
    <scope>NUCLEOTIDE SEQUENCE [LARGE SCALE GENOMIC DNA]</scope>
    <source>
        <strain evidence="6 7">CECT 7751</strain>
    </source>
</reference>
<dbReference type="CDD" id="cd00397">
    <property type="entry name" value="DNA_BRE_C"/>
    <property type="match status" value="1"/>
</dbReference>
<evidence type="ECO:0000256" key="4">
    <source>
        <dbReference type="ARBA" id="ARBA00023172"/>
    </source>
</evidence>
<feature type="domain" description="Tyr recombinase" evidence="5">
    <location>
        <begin position="177"/>
        <end position="351"/>
    </location>
</feature>
<keyword evidence="3" id="KW-0238">DNA-binding</keyword>
<comment type="similarity">
    <text evidence="1">Belongs to the 'phage' integrase family.</text>
</comment>
<dbReference type="InterPro" id="IPR010998">
    <property type="entry name" value="Integrase_recombinase_N"/>
</dbReference>
<accession>A0A1X6YXP3</accession>
<dbReference type="GO" id="GO:0006310">
    <property type="term" value="P:DNA recombination"/>
    <property type="evidence" value="ECO:0007669"/>
    <property type="project" value="UniProtKB-KW"/>
</dbReference>
<evidence type="ECO:0000256" key="3">
    <source>
        <dbReference type="ARBA" id="ARBA00023125"/>
    </source>
</evidence>
<dbReference type="GO" id="GO:0003677">
    <property type="term" value="F:DNA binding"/>
    <property type="evidence" value="ECO:0007669"/>
    <property type="project" value="UniProtKB-KW"/>
</dbReference>
<dbReference type="OrthoDB" id="7510934at2"/>
<dbReference type="AlphaFoldDB" id="A0A1X6YXP3"/>
<organism evidence="6 7">
    <name type="scientific">Pseudooceanicola marinus</name>
    <dbReference type="NCBI Taxonomy" id="396013"/>
    <lineage>
        <taxon>Bacteria</taxon>
        <taxon>Pseudomonadati</taxon>
        <taxon>Pseudomonadota</taxon>
        <taxon>Alphaproteobacteria</taxon>
        <taxon>Rhodobacterales</taxon>
        <taxon>Paracoccaceae</taxon>
        <taxon>Pseudooceanicola</taxon>
    </lineage>
</organism>